<organism evidence="1 2">
    <name type="scientific">Mycobacterium tuberculosis</name>
    <dbReference type="NCBI Taxonomy" id="1773"/>
    <lineage>
        <taxon>Bacteria</taxon>
        <taxon>Bacillati</taxon>
        <taxon>Actinomycetota</taxon>
        <taxon>Actinomycetes</taxon>
        <taxon>Mycobacteriales</taxon>
        <taxon>Mycobacteriaceae</taxon>
        <taxon>Mycobacterium</taxon>
        <taxon>Mycobacterium tuberculosis complex</taxon>
    </lineage>
</organism>
<proteinExistence type="predicted"/>
<name>A0A655ARX2_MYCTX</name>
<sequence>MKIQNILQTVWSKEFQSGFFIQAQSNCRTPFWILTHSITRTGIGSSVRTVLMHIDLIFQFPLVLRKILSQLFLQ</sequence>
<accession>A0A655ARX2</accession>
<dbReference type="EMBL" id="CNFT01002732">
    <property type="protein sequence ID" value="CKU49410.1"/>
    <property type="molecule type" value="Genomic_DNA"/>
</dbReference>
<gene>
    <name evidence="1" type="ORF">ERS027659_05222</name>
</gene>
<evidence type="ECO:0000313" key="1">
    <source>
        <dbReference type="EMBL" id="CKU49410.1"/>
    </source>
</evidence>
<reference evidence="1 2" key="1">
    <citation type="submission" date="2015-03" db="EMBL/GenBank/DDBJ databases">
        <authorList>
            <consortium name="Pathogen Informatics"/>
        </authorList>
    </citation>
    <scope>NUCLEOTIDE SEQUENCE [LARGE SCALE GENOMIC DNA]</scope>
    <source>
        <strain evidence="1 2">Bir 185</strain>
    </source>
</reference>
<dbReference type="Proteomes" id="UP000050164">
    <property type="component" value="Unassembled WGS sequence"/>
</dbReference>
<dbReference type="AlphaFoldDB" id="A0A655ARX2"/>
<evidence type="ECO:0000313" key="2">
    <source>
        <dbReference type="Proteomes" id="UP000050164"/>
    </source>
</evidence>
<protein>
    <submittedName>
        <fullName evidence="1">Uncharacterized protein</fullName>
    </submittedName>
</protein>